<feature type="region of interest" description="Disordered" evidence="1">
    <location>
        <begin position="41"/>
        <end position="82"/>
    </location>
</feature>
<proteinExistence type="predicted"/>
<evidence type="ECO:0000313" key="2">
    <source>
        <dbReference type="EMBL" id="GEP00707.1"/>
    </source>
</evidence>
<dbReference type="AlphaFoldDB" id="A0A512ISM6"/>
<comment type="caution">
    <text evidence="2">The sequence shown here is derived from an EMBL/GenBank/DDBJ whole genome shotgun (WGS) entry which is preliminary data.</text>
</comment>
<protein>
    <submittedName>
        <fullName evidence="2">Uncharacterized protein</fullName>
    </submittedName>
</protein>
<dbReference type="EMBL" id="BJZT01000034">
    <property type="protein sequence ID" value="GEP00707.1"/>
    <property type="molecule type" value="Genomic_DNA"/>
</dbReference>
<dbReference type="Proteomes" id="UP000321258">
    <property type="component" value="Unassembled WGS sequence"/>
</dbReference>
<keyword evidence="3" id="KW-1185">Reference proteome</keyword>
<reference evidence="2 3" key="1">
    <citation type="submission" date="2019-07" db="EMBL/GenBank/DDBJ databases">
        <title>Whole genome shotgun sequence of Methylobacterium haplocladii NBRC 107714.</title>
        <authorList>
            <person name="Hosoyama A."/>
            <person name="Uohara A."/>
            <person name="Ohji S."/>
            <person name="Ichikawa N."/>
        </authorList>
    </citation>
    <scope>NUCLEOTIDE SEQUENCE [LARGE SCALE GENOMIC DNA]</scope>
    <source>
        <strain evidence="2 3">NBRC 107714</strain>
    </source>
</reference>
<name>A0A512ISM6_9HYPH</name>
<organism evidence="2 3">
    <name type="scientific">Methylobacterium haplocladii</name>
    <dbReference type="NCBI Taxonomy" id="1176176"/>
    <lineage>
        <taxon>Bacteria</taxon>
        <taxon>Pseudomonadati</taxon>
        <taxon>Pseudomonadota</taxon>
        <taxon>Alphaproteobacteria</taxon>
        <taxon>Hyphomicrobiales</taxon>
        <taxon>Methylobacteriaceae</taxon>
        <taxon>Methylobacterium</taxon>
    </lineage>
</organism>
<feature type="compositionally biased region" description="Basic and acidic residues" evidence="1">
    <location>
        <begin position="53"/>
        <end position="70"/>
    </location>
</feature>
<sequence>MGRLTSEDHRPGRSENDRALRIVQRIADALGIPAEAFLANAAPGSWSEPTARVGDDMAEREPGAAEEYRSRTLPAPATKNPDREWQAAEMQALFDRVFELAEREACLSFVRARGVG</sequence>
<accession>A0A512ISM6</accession>
<evidence type="ECO:0000256" key="1">
    <source>
        <dbReference type="SAM" id="MobiDB-lite"/>
    </source>
</evidence>
<gene>
    <name evidence="2" type="ORF">MHA02_30940</name>
</gene>
<evidence type="ECO:0000313" key="3">
    <source>
        <dbReference type="Proteomes" id="UP000321258"/>
    </source>
</evidence>